<organism evidence="7 8">
    <name type="scientific">Luteitalea pratensis</name>
    <dbReference type="NCBI Taxonomy" id="1855912"/>
    <lineage>
        <taxon>Bacteria</taxon>
        <taxon>Pseudomonadati</taxon>
        <taxon>Acidobacteriota</taxon>
        <taxon>Vicinamibacteria</taxon>
        <taxon>Vicinamibacterales</taxon>
        <taxon>Vicinamibacteraceae</taxon>
        <taxon>Luteitalea</taxon>
    </lineage>
</organism>
<dbReference type="Pfam" id="PF04357">
    <property type="entry name" value="TamB"/>
    <property type="match status" value="1"/>
</dbReference>
<keyword evidence="2" id="KW-0812">Transmembrane</keyword>
<evidence type="ECO:0000256" key="2">
    <source>
        <dbReference type="ARBA" id="ARBA00022692"/>
    </source>
</evidence>
<evidence type="ECO:0000259" key="6">
    <source>
        <dbReference type="Pfam" id="PF04357"/>
    </source>
</evidence>
<keyword evidence="8" id="KW-1185">Reference proteome</keyword>
<dbReference type="Proteomes" id="UP000076079">
    <property type="component" value="Chromosome"/>
</dbReference>
<dbReference type="PANTHER" id="PTHR36985:SF1">
    <property type="entry name" value="TRANSLOCATION AND ASSEMBLY MODULE SUBUNIT TAMB"/>
    <property type="match status" value="1"/>
</dbReference>
<feature type="region of interest" description="Disordered" evidence="5">
    <location>
        <begin position="1209"/>
        <end position="1267"/>
    </location>
</feature>
<comment type="subcellular location">
    <subcellularLocation>
        <location evidence="1">Membrane</location>
        <topology evidence="1">Single-pass membrane protein</topology>
    </subcellularLocation>
</comment>
<dbReference type="EMBL" id="CP015136">
    <property type="protein sequence ID" value="AMY09747.1"/>
    <property type="molecule type" value="Genomic_DNA"/>
</dbReference>
<evidence type="ECO:0000256" key="3">
    <source>
        <dbReference type="ARBA" id="ARBA00022989"/>
    </source>
</evidence>
<dbReference type="STRING" id="1855912.LuPra_02971"/>
<feature type="domain" description="Translocation and assembly module TamB C-terminal" evidence="6">
    <location>
        <begin position="1083"/>
        <end position="1518"/>
    </location>
</feature>
<evidence type="ECO:0000256" key="1">
    <source>
        <dbReference type="ARBA" id="ARBA00004167"/>
    </source>
</evidence>
<dbReference type="InterPro" id="IPR007452">
    <property type="entry name" value="TamB_C"/>
</dbReference>
<evidence type="ECO:0000313" key="8">
    <source>
        <dbReference type="Proteomes" id="UP000076079"/>
    </source>
</evidence>
<dbReference type="GO" id="GO:0009306">
    <property type="term" value="P:protein secretion"/>
    <property type="evidence" value="ECO:0007669"/>
    <property type="project" value="InterPro"/>
</dbReference>
<dbReference type="GO" id="GO:0005886">
    <property type="term" value="C:plasma membrane"/>
    <property type="evidence" value="ECO:0007669"/>
    <property type="project" value="InterPro"/>
</dbReference>
<dbReference type="PANTHER" id="PTHR36985">
    <property type="entry name" value="TRANSLOCATION AND ASSEMBLY MODULE SUBUNIT TAMB"/>
    <property type="match status" value="1"/>
</dbReference>
<dbReference type="PATRIC" id="fig|1813736.3.peg.3168"/>
<accession>A0A143PMC0</accession>
<dbReference type="GO" id="GO:0097347">
    <property type="term" value="C:TAM protein secretion complex"/>
    <property type="evidence" value="ECO:0007669"/>
    <property type="project" value="TreeGrafter"/>
</dbReference>
<evidence type="ECO:0000256" key="5">
    <source>
        <dbReference type="SAM" id="MobiDB-lite"/>
    </source>
</evidence>
<gene>
    <name evidence="7" type="ORF">LuPra_02971</name>
</gene>
<dbReference type="OrthoDB" id="9811276at2"/>
<sequence length="1538" mass="161786">MARGRRALRALAIVAVLLVGLLIVAAVLTQTAWFRERLRRLAVRQAEAAIEGRLEIGSIEGDLLHGVTLREVAVVQGDVRVVRVGRVQLTYGVGDLASTGRTVRQITIDQPVIEAIRTPQGWNVARLLKPRPPADPNKPRATFTLPEILVTNAVVTVREIGVAQTQAIPRRMEGLTFEGGIASSPREFSADIRRLTFRAGQPDLDLRSLAGRIVSVPNGWRFQTVTARTAESTLTVDGTLTRSPATSPWAFDLDVTGQPVSLPEISRFIPATAFELHPRLAVGVTGTVDALKLDVDVTQSEAGRAKGSLSIDTTAPIRGLAGHLTVADVNLAPIVKDPVAAGRITGDATFDLRFPSATAGFPVDGTYTFTGPRASGYGYEATNVKATGSLDGRNIRLDASANAYGGSASTKGTIARAGQGQRELTLDLAGRVAGVDLRNLPAALRIPTLEADLTGTYTVRGALSSVKADAVLDPSTVEGATLVDGTVGSFQRTSRGFTFGAAGTVAGLDLQRLGRRLKVPAMTDPRLSGVVNGTFDVAGEQRGREGVRVEASGTLTDTRVYEGYVPQMGFTATLDGNRLDVAAKGRAEDFELETVSETPAATGVLRGDVDVRVALPDVRAVSLDTVGVEGTVTLDTPTLFDVPFTTVGADLTLAGGLLTVRRLDGRGDGFTLTGNGAVGLGPDDVSDFRYRIEADSLVNPTKVADLPITGSATTEGRITGTRADFLVTGTMAGDQVAYSDTVAAGTVTAQYAVRVPDFDPERVDVQTSIDGQQVQVAGQVLSTVTGTIGYTTDLVRFDASGTDALRALAARGTLRLEDGGQRLTLEQAQVSREGVQWGLAPGTMARVTITPRQATVGELHLASGAQRLDLEGTVGLATDAESSLRVGANGVDIGDVLMLADQKIEADGVLTASATLGGTRERPLADGNLEITKGSIRKIDVQRLGGRVTFDGTLALIDLELVKDQYARLTARGVLPRTLLEGKSDEHVAATVADRLDVAIVSTPIDLAMAEGVSEYVTKLGGQAQMDVRVTGSGRDPHVEGAVFLTDGTFVVPMTGVTYKNIDAVLTFEEERVLISELGVETDNGDLLTVQGELGLSRQQARTVSMKMKGRDFRVLDNHYGVLDLDADVTISGTLLAPVIEGSLDVSDGRLELDEIVPEVANTNYATRAEYQGIPTARLRGAIVPDLLGAQDRAPELVAGTNTFNLGTAPVGSAVPPSGDGPNAPPPSPLGDPSTGAKAPAAGAPAANAAPPAAGGGNSPAAATPTSEEGVFAQTALNVQVQIPDNLIVRGTSIEAARASVGDLNATLGGDFRVAKTAGKPVVLLGTVNTVRGVYSYQGRRFDLVRDGQIHFRGAEEIDPRLDITAQRIIQGVEARVRIQGTARNPSLSLSSNPPLDEGDILALIVFNQPINQLATGQQSSLAEKAGGIAAGFVVSPLAEALGSTLDLDQFEVETTDPSGRVNPAVVIGQQVTQDLFLRFRQQFGNQQVSQFLLEYRLADFLRLQGNVAEGDGLTAGNRSLTQRIERYGMDLVFYFSF</sequence>
<dbReference type="RefSeq" id="WP_110171470.1">
    <property type="nucleotide sequence ID" value="NZ_CP015136.1"/>
</dbReference>
<reference evidence="8" key="2">
    <citation type="submission" date="2016-04" db="EMBL/GenBank/DDBJ databases">
        <title>First Complete Genome Sequence of a Subdivision 6 Acidobacterium.</title>
        <authorList>
            <person name="Huang S."/>
            <person name="Vieira S."/>
            <person name="Bunk B."/>
            <person name="Riedel T."/>
            <person name="Sproeer C."/>
            <person name="Overmann J."/>
        </authorList>
    </citation>
    <scope>NUCLEOTIDE SEQUENCE [LARGE SCALE GENOMIC DNA]</scope>
    <source>
        <strain evidence="8">DSM 100886 HEG_-6_39</strain>
    </source>
</reference>
<dbReference type="KEGG" id="abac:LuPra_02971"/>
<evidence type="ECO:0000313" key="7">
    <source>
        <dbReference type="EMBL" id="AMY09747.1"/>
    </source>
</evidence>
<keyword evidence="3" id="KW-1133">Transmembrane helix</keyword>
<keyword evidence="4" id="KW-0472">Membrane</keyword>
<reference evidence="7 8" key="1">
    <citation type="journal article" date="2016" name="Genome Announc.">
        <title>First Complete Genome Sequence of a Subdivision 6 Acidobacterium Strain.</title>
        <authorList>
            <person name="Huang S."/>
            <person name="Vieira S."/>
            <person name="Bunk B."/>
            <person name="Riedel T."/>
            <person name="Sproer C."/>
            <person name="Overmann J."/>
        </authorList>
    </citation>
    <scope>NUCLEOTIDE SEQUENCE [LARGE SCALE GENOMIC DNA]</scope>
    <source>
        <strain evidence="8">DSM 100886 HEG_-6_39</strain>
    </source>
</reference>
<proteinExistence type="predicted"/>
<evidence type="ECO:0000256" key="4">
    <source>
        <dbReference type="ARBA" id="ARBA00023136"/>
    </source>
</evidence>
<protein>
    <recommendedName>
        <fullName evidence="6">Translocation and assembly module TamB C-terminal domain-containing protein</fullName>
    </recommendedName>
</protein>
<name>A0A143PMC0_LUTPR</name>
<feature type="compositionally biased region" description="Low complexity" evidence="5">
    <location>
        <begin position="1231"/>
        <end position="1265"/>
    </location>
</feature>